<gene>
    <name evidence="1" type="ORF">LX70_04024</name>
</gene>
<proteinExistence type="predicted"/>
<dbReference type="AlphaFoldDB" id="A0A2S8RWK4"/>
<organism evidence="1 2">
    <name type="scientific">Albidovulum denitrificans</name>
    <dbReference type="NCBI Taxonomy" id="404881"/>
    <lineage>
        <taxon>Bacteria</taxon>
        <taxon>Pseudomonadati</taxon>
        <taxon>Pseudomonadota</taxon>
        <taxon>Alphaproteobacteria</taxon>
        <taxon>Rhodobacterales</taxon>
        <taxon>Paracoccaceae</taxon>
        <taxon>Albidovulum</taxon>
    </lineage>
</organism>
<dbReference type="EMBL" id="PVEP01000015">
    <property type="protein sequence ID" value="PQV52918.1"/>
    <property type="molecule type" value="Genomic_DNA"/>
</dbReference>
<evidence type="ECO:0000313" key="2">
    <source>
        <dbReference type="Proteomes" id="UP000238338"/>
    </source>
</evidence>
<accession>A0A2S8RWK4</accession>
<reference evidence="1 2" key="1">
    <citation type="submission" date="2018-02" db="EMBL/GenBank/DDBJ databases">
        <title>Genomic Encyclopedia of Archaeal and Bacterial Type Strains, Phase II (KMG-II): from individual species to whole genera.</title>
        <authorList>
            <person name="Goeker M."/>
        </authorList>
    </citation>
    <scope>NUCLEOTIDE SEQUENCE [LARGE SCALE GENOMIC DNA]</scope>
    <source>
        <strain evidence="1 2">DSM 18921</strain>
    </source>
</reference>
<dbReference type="Proteomes" id="UP000238338">
    <property type="component" value="Unassembled WGS sequence"/>
</dbReference>
<dbReference type="OrthoDB" id="7596904at2"/>
<dbReference type="RefSeq" id="WP_146111680.1">
    <property type="nucleotide sequence ID" value="NZ_PVEP01000015.1"/>
</dbReference>
<comment type="caution">
    <text evidence="1">The sequence shown here is derived from an EMBL/GenBank/DDBJ whole genome shotgun (WGS) entry which is preliminary data.</text>
</comment>
<keyword evidence="2" id="KW-1185">Reference proteome</keyword>
<sequence>MVTVISSETPTARKPHRCNSCLREIASGTIYRRARCVDGGDAWTWKTHLACQRAGEILWARDIRGEEDCLLNVCDMDSEDREMVYATDPATFHEVWPDRPAPGQPKPVQ</sequence>
<name>A0A2S8RWK4_9RHOB</name>
<protein>
    <submittedName>
        <fullName evidence="1">Uncharacterized protein</fullName>
    </submittedName>
</protein>
<evidence type="ECO:0000313" key="1">
    <source>
        <dbReference type="EMBL" id="PQV52918.1"/>
    </source>
</evidence>